<protein>
    <submittedName>
        <fullName evidence="1">Protein phosphatase 2C</fullName>
    </submittedName>
</protein>
<evidence type="ECO:0000313" key="1">
    <source>
        <dbReference type="EMBL" id="KAJ4719967.1"/>
    </source>
</evidence>
<evidence type="ECO:0000313" key="2">
    <source>
        <dbReference type="Proteomes" id="UP001164539"/>
    </source>
</evidence>
<gene>
    <name evidence="1" type="ORF">OWV82_007871</name>
</gene>
<dbReference type="EMBL" id="CM051397">
    <property type="protein sequence ID" value="KAJ4719967.1"/>
    <property type="molecule type" value="Genomic_DNA"/>
</dbReference>
<proteinExistence type="predicted"/>
<name>A0ACC1Y9J9_MELAZ</name>
<keyword evidence="2" id="KW-1185">Reference proteome</keyword>
<sequence length="428" mass="47040">MAGICCGVVGESEPATPVEPSSRSSRRRRLELRPFNLVSEVAVLPSLENDRKRQKVDFFASIPRAQENLVKNCGAREVKRSRGVVNGEVVKKSEDLKFNSAVDSKSVKGRVIDDFVLENPKFGMTSVCGRRRDMEDAVSIHPSFCKQSSHLSAATHFFGVFDGHGCSHVAMKCKDRLHDIVKEELEACKEEESLEWKETMGRSFDRMDKEVQNWTENSKISNCRCELQTPQCDAVGSTAVVAVVTPDKIVVSNCGDSRAVLCRNGVAVPLSEDHKPDRPDELLRIQAAGGRVIYWDGPRVLGVLAMSRAIGDNYLKPYVISEPEVTVTDRTKDDECLILASDGLWDVVSNETACNVVRTCFRAQKAAMLSSSLPGSTVGDVAGNGESSDKACLDASILLTKLALARHSTDNVSVVVVDLRRNQRQQQL</sequence>
<organism evidence="1 2">
    <name type="scientific">Melia azedarach</name>
    <name type="common">Chinaberry tree</name>
    <dbReference type="NCBI Taxonomy" id="155640"/>
    <lineage>
        <taxon>Eukaryota</taxon>
        <taxon>Viridiplantae</taxon>
        <taxon>Streptophyta</taxon>
        <taxon>Embryophyta</taxon>
        <taxon>Tracheophyta</taxon>
        <taxon>Spermatophyta</taxon>
        <taxon>Magnoliopsida</taxon>
        <taxon>eudicotyledons</taxon>
        <taxon>Gunneridae</taxon>
        <taxon>Pentapetalae</taxon>
        <taxon>rosids</taxon>
        <taxon>malvids</taxon>
        <taxon>Sapindales</taxon>
        <taxon>Meliaceae</taxon>
        <taxon>Melia</taxon>
    </lineage>
</organism>
<comment type="caution">
    <text evidence="1">The sequence shown here is derived from an EMBL/GenBank/DDBJ whole genome shotgun (WGS) entry which is preliminary data.</text>
</comment>
<dbReference type="Proteomes" id="UP001164539">
    <property type="component" value="Chromosome 4"/>
</dbReference>
<reference evidence="1 2" key="1">
    <citation type="journal article" date="2023" name="Science">
        <title>Complex scaffold remodeling in plant triterpene biosynthesis.</title>
        <authorList>
            <person name="De La Pena R."/>
            <person name="Hodgson H."/>
            <person name="Liu J.C."/>
            <person name="Stephenson M.J."/>
            <person name="Martin A.C."/>
            <person name="Owen C."/>
            <person name="Harkess A."/>
            <person name="Leebens-Mack J."/>
            <person name="Jimenez L.E."/>
            <person name="Osbourn A."/>
            <person name="Sattely E.S."/>
        </authorList>
    </citation>
    <scope>NUCLEOTIDE SEQUENCE [LARGE SCALE GENOMIC DNA]</scope>
    <source>
        <strain evidence="2">cv. JPN11</strain>
        <tissue evidence="1">Leaf</tissue>
    </source>
</reference>
<accession>A0ACC1Y9J9</accession>